<name>A0AAJ1V316_9LACT</name>
<keyword evidence="2" id="KW-0963">Cytoplasm</keyword>
<dbReference type="NCBIfam" id="TIGR00103">
    <property type="entry name" value="DNA_YbaB_EbfC"/>
    <property type="match status" value="1"/>
</dbReference>
<comment type="similarity">
    <text evidence="2">Belongs to the YbaB/EbfC family.</text>
</comment>
<evidence type="ECO:0000256" key="3">
    <source>
        <dbReference type="SAM" id="MobiDB-lite"/>
    </source>
</evidence>
<dbReference type="AlphaFoldDB" id="A0AAJ1V316"/>
<dbReference type="HAMAP" id="MF_00274">
    <property type="entry name" value="DNA_YbaB_EbfC"/>
    <property type="match status" value="1"/>
</dbReference>
<protein>
    <recommendedName>
        <fullName evidence="2">Nucleoid-associated protein QP433_03125</fullName>
    </recommendedName>
</protein>
<dbReference type="Gene3D" id="3.30.1310.10">
    <property type="entry name" value="Nucleoid-associated protein YbaB-like domain"/>
    <property type="match status" value="1"/>
</dbReference>
<dbReference type="PANTHER" id="PTHR33449">
    <property type="entry name" value="NUCLEOID-ASSOCIATED PROTEIN YBAB"/>
    <property type="match status" value="1"/>
</dbReference>
<evidence type="ECO:0000313" key="5">
    <source>
        <dbReference type="Proteomes" id="UP001229251"/>
    </source>
</evidence>
<comment type="caution">
    <text evidence="4">The sequence shown here is derived from an EMBL/GenBank/DDBJ whole genome shotgun (WGS) entry which is preliminary data.</text>
</comment>
<dbReference type="EMBL" id="JASOOE010000004">
    <property type="protein sequence ID" value="MDK7186966.1"/>
    <property type="molecule type" value="Genomic_DNA"/>
</dbReference>
<gene>
    <name evidence="4" type="ORF">QP433_03125</name>
</gene>
<dbReference type="GO" id="GO:0003677">
    <property type="term" value="F:DNA binding"/>
    <property type="evidence" value="ECO:0007669"/>
    <property type="project" value="UniProtKB-UniRule"/>
</dbReference>
<keyword evidence="1 2" id="KW-0238">DNA-binding</keyword>
<feature type="region of interest" description="Disordered" evidence="3">
    <location>
        <begin position="1"/>
        <end position="22"/>
    </location>
</feature>
<comment type="function">
    <text evidence="2">Binds to DNA and alters its conformation. May be involved in regulation of gene expression, nucleoid organization and DNA protection.</text>
</comment>
<dbReference type="GO" id="GO:0043590">
    <property type="term" value="C:bacterial nucleoid"/>
    <property type="evidence" value="ECO:0007669"/>
    <property type="project" value="UniProtKB-UniRule"/>
</dbReference>
<dbReference type="Proteomes" id="UP001229251">
    <property type="component" value="Unassembled WGS sequence"/>
</dbReference>
<accession>A0AAJ1V316</accession>
<organism evidence="4 5">
    <name type="scientific">Facklamia hominis</name>
    <dbReference type="NCBI Taxonomy" id="178214"/>
    <lineage>
        <taxon>Bacteria</taxon>
        <taxon>Bacillati</taxon>
        <taxon>Bacillota</taxon>
        <taxon>Bacilli</taxon>
        <taxon>Lactobacillales</taxon>
        <taxon>Aerococcaceae</taxon>
        <taxon>Facklamia</taxon>
    </lineage>
</organism>
<evidence type="ECO:0000256" key="1">
    <source>
        <dbReference type="ARBA" id="ARBA00023125"/>
    </source>
</evidence>
<dbReference type="RefSeq" id="WP_016648778.1">
    <property type="nucleotide sequence ID" value="NZ_JASOOE010000004.1"/>
</dbReference>
<dbReference type="PIRSF" id="PIRSF004555">
    <property type="entry name" value="UCP004555"/>
    <property type="match status" value="1"/>
</dbReference>
<dbReference type="InterPro" id="IPR004401">
    <property type="entry name" value="YbaB/EbfC"/>
</dbReference>
<dbReference type="SUPFAM" id="SSF82607">
    <property type="entry name" value="YbaB-like"/>
    <property type="match status" value="1"/>
</dbReference>
<comment type="subunit">
    <text evidence="2">Homodimer.</text>
</comment>
<feature type="compositionally biased region" description="Low complexity" evidence="3">
    <location>
        <begin position="1"/>
        <end position="13"/>
    </location>
</feature>
<dbReference type="GO" id="GO:0005829">
    <property type="term" value="C:cytosol"/>
    <property type="evidence" value="ECO:0007669"/>
    <property type="project" value="TreeGrafter"/>
</dbReference>
<dbReference type="InterPro" id="IPR036894">
    <property type="entry name" value="YbaB-like_sf"/>
</dbReference>
<evidence type="ECO:0000256" key="2">
    <source>
        <dbReference type="HAMAP-Rule" id="MF_00274"/>
    </source>
</evidence>
<dbReference type="Pfam" id="PF02575">
    <property type="entry name" value="YbaB_DNA_bd"/>
    <property type="match status" value="1"/>
</dbReference>
<dbReference type="PANTHER" id="PTHR33449:SF1">
    <property type="entry name" value="NUCLEOID-ASSOCIATED PROTEIN YBAB"/>
    <property type="match status" value="1"/>
</dbReference>
<sequence length="101" mass="11458">MVNMNNMMKQVQKMQKDMQKAQADLEAGEFTASDHNHLVEVTVNGKKQVLRLEIQPELVDPEDPAMLEDILIATLNEAFVKVDQATEEKMGRFTQGLNLPF</sequence>
<proteinExistence type="inferred from homology"/>
<evidence type="ECO:0000313" key="4">
    <source>
        <dbReference type="EMBL" id="MDK7186966.1"/>
    </source>
</evidence>
<reference evidence="4" key="1">
    <citation type="submission" date="2023-05" db="EMBL/GenBank/DDBJ databases">
        <title>Cataloging the Phylogenetic Diversity of Human Bladder Bacteria.</title>
        <authorList>
            <person name="Du J."/>
        </authorList>
    </citation>
    <scope>NUCLEOTIDE SEQUENCE</scope>
    <source>
        <strain evidence="4">UMB1231</strain>
    </source>
</reference>
<comment type="subcellular location">
    <subcellularLocation>
        <location evidence="2">Cytoplasm</location>
        <location evidence="2">Nucleoid</location>
    </subcellularLocation>
</comment>